<keyword evidence="1" id="KW-0863">Zinc-finger</keyword>
<dbReference type="PROSITE" id="PS50157">
    <property type="entry name" value="ZINC_FINGER_C2H2_2"/>
    <property type="match status" value="1"/>
</dbReference>
<evidence type="ECO:0000313" key="5">
    <source>
        <dbReference type="Proteomes" id="UP000027195"/>
    </source>
</evidence>
<feature type="region of interest" description="Disordered" evidence="2">
    <location>
        <begin position="185"/>
        <end position="256"/>
    </location>
</feature>
<feature type="region of interest" description="Disordered" evidence="2">
    <location>
        <begin position="498"/>
        <end position="524"/>
    </location>
</feature>
<dbReference type="GO" id="GO:0008270">
    <property type="term" value="F:zinc ion binding"/>
    <property type="evidence" value="ECO:0007669"/>
    <property type="project" value="UniProtKB-KW"/>
</dbReference>
<dbReference type="InterPro" id="IPR036236">
    <property type="entry name" value="Znf_C2H2_sf"/>
</dbReference>
<sequence length="524" mass="57935">MDSTTDLVGAALLQSDMYLYIRESQASTCADSPSPVDYSFTPCPTPPPSCFLDDLDGSYSPSRLLFSADLFSRVSEFSPFLNDLHTFPESEHWGDQDTFSPRGYSKNEPSLFPGVKREPETIDPSLLLCSPDAEHPLSFHLLTPAVDPLDSYDDPGMDDDCNGADPPAFVVPSCSVDIVRATSKRKRDAAEEAGSKKALGNGKVSVLSPPPTPTNNIVGLPPCDDPPPTRAPAAPTPVSVPPPPPAGMTSYHPRRAAAAPPAYTLPIVEDDEADAEGEDEEDEEYEEEEDDDDDYRQGKHPSKLRKPRARAVRNRRGRPPTIVVPSASPISPNASPQALILDILNENFHDALDPTSKQYVCTYQQPRTKNADGHMCLKQCKRSYDLCRHVKSIHSPAEARDVCQNKLSMSFAYAFVAFRLRKRKEEEFADPRARAEADVLEEELRRPGWSAGERGMELGRFPMLVQELARCAGEFSNQCPQCDRSFSREDALVRHIVRIHSEDDQPQGRRNSGSGQAPRKRSRC</sequence>
<feature type="region of interest" description="Disordered" evidence="2">
    <location>
        <begin position="272"/>
        <end position="330"/>
    </location>
</feature>
<feature type="domain" description="C2H2-type" evidence="3">
    <location>
        <begin position="477"/>
        <end position="505"/>
    </location>
</feature>
<dbReference type="SUPFAM" id="SSF57667">
    <property type="entry name" value="beta-beta-alpha zinc fingers"/>
    <property type="match status" value="1"/>
</dbReference>
<feature type="compositionally biased region" description="Basic residues" evidence="2">
    <location>
        <begin position="298"/>
        <end position="318"/>
    </location>
</feature>
<dbReference type="OrthoDB" id="40579at2759"/>
<proteinExistence type="predicted"/>
<feature type="compositionally biased region" description="Acidic residues" evidence="2">
    <location>
        <begin position="272"/>
        <end position="294"/>
    </location>
</feature>
<dbReference type="AlphaFoldDB" id="A0A067MAK0"/>
<dbReference type="InterPro" id="IPR013087">
    <property type="entry name" value="Znf_C2H2_type"/>
</dbReference>
<dbReference type="Proteomes" id="UP000027195">
    <property type="component" value="Unassembled WGS sequence"/>
</dbReference>
<dbReference type="SMART" id="SM00355">
    <property type="entry name" value="ZnF_C2H2"/>
    <property type="match status" value="2"/>
</dbReference>
<dbReference type="PROSITE" id="PS00028">
    <property type="entry name" value="ZINC_FINGER_C2H2_1"/>
    <property type="match status" value="1"/>
</dbReference>
<evidence type="ECO:0000259" key="3">
    <source>
        <dbReference type="PROSITE" id="PS50157"/>
    </source>
</evidence>
<dbReference type="InParanoid" id="A0A067MAK0"/>
<evidence type="ECO:0000256" key="1">
    <source>
        <dbReference type="PROSITE-ProRule" id="PRU00042"/>
    </source>
</evidence>
<reference evidence="5" key="1">
    <citation type="journal article" date="2014" name="Proc. Natl. Acad. Sci. U.S.A.">
        <title>Extensive sampling of basidiomycete genomes demonstrates inadequacy of the white-rot/brown-rot paradigm for wood decay fungi.</title>
        <authorList>
            <person name="Riley R."/>
            <person name="Salamov A.A."/>
            <person name="Brown D.W."/>
            <person name="Nagy L.G."/>
            <person name="Floudas D."/>
            <person name="Held B.W."/>
            <person name="Levasseur A."/>
            <person name="Lombard V."/>
            <person name="Morin E."/>
            <person name="Otillar R."/>
            <person name="Lindquist E.A."/>
            <person name="Sun H."/>
            <person name="LaButti K.M."/>
            <person name="Schmutz J."/>
            <person name="Jabbour D."/>
            <person name="Luo H."/>
            <person name="Baker S.E."/>
            <person name="Pisabarro A.G."/>
            <person name="Walton J.D."/>
            <person name="Blanchette R.A."/>
            <person name="Henrissat B."/>
            <person name="Martin F."/>
            <person name="Cullen D."/>
            <person name="Hibbett D.S."/>
            <person name="Grigoriev I.V."/>
        </authorList>
    </citation>
    <scope>NUCLEOTIDE SEQUENCE [LARGE SCALE GENOMIC DNA]</scope>
    <source>
        <strain evidence="5">FD-172 SS1</strain>
    </source>
</reference>
<keyword evidence="1" id="KW-0862">Zinc</keyword>
<keyword evidence="1" id="KW-0479">Metal-binding</keyword>
<feature type="compositionally biased region" description="Low complexity" evidence="2">
    <location>
        <begin position="319"/>
        <end position="330"/>
    </location>
</feature>
<dbReference type="Pfam" id="PF00096">
    <property type="entry name" value="zf-C2H2"/>
    <property type="match status" value="1"/>
</dbReference>
<evidence type="ECO:0000313" key="4">
    <source>
        <dbReference type="EMBL" id="KDQ11725.1"/>
    </source>
</evidence>
<keyword evidence="5" id="KW-1185">Reference proteome</keyword>
<feature type="compositionally biased region" description="Basic and acidic residues" evidence="2">
    <location>
        <begin position="498"/>
        <end position="507"/>
    </location>
</feature>
<evidence type="ECO:0000256" key="2">
    <source>
        <dbReference type="SAM" id="MobiDB-lite"/>
    </source>
</evidence>
<dbReference type="EMBL" id="KL198056">
    <property type="protein sequence ID" value="KDQ11725.1"/>
    <property type="molecule type" value="Genomic_DNA"/>
</dbReference>
<name>A0A067MAK0_BOTB1</name>
<dbReference type="HOGENOM" id="CLU_519697_0_0_1"/>
<organism evidence="4 5">
    <name type="scientific">Botryobasidium botryosum (strain FD-172 SS1)</name>
    <dbReference type="NCBI Taxonomy" id="930990"/>
    <lineage>
        <taxon>Eukaryota</taxon>
        <taxon>Fungi</taxon>
        <taxon>Dikarya</taxon>
        <taxon>Basidiomycota</taxon>
        <taxon>Agaricomycotina</taxon>
        <taxon>Agaricomycetes</taxon>
        <taxon>Cantharellales</taxon>
        <taxon>Botryobasidiaceae</taxon>
        <taxon>Botryobasidium</taxon>
    </lineage>
</organism>
<feature type="compositionally biased region" description="Pro residues" evidence="2">
    <location>
        <begin position="223"/>
        <end position="246"/>
    </location>
</feature>
<accession>A0A067MAK0</accession>
<protein>
    <recommendedName>
        <fullName evidence="3">C2H2-type domain-containing protein</fullName>
    </recommendedName>
</protein>
<gene>
    <name evidence="4" type="ORF">BOTBODRAFT_450098</name>
</gene>
<dbReference type="Gene3D" id="3.30.160.60">
    <property type="entry name" value="Classic Zinc Finger"/>
    <property type="match status" value="1"/>
</dbReference>